<evidence type="ECO:0000256" key="3">
    <source>
        <dbReference type="ARBA" id="ARBA00048615"/>
    </source>
</evidence>
<dbReference type="PANTHER" id="PTHR30524">
    <property type="entry name" value="MANNITOL-1-PHOSPHATE 5-DEHYDROGENASE"/>
    <property type="match status" value="1"/>
</dbReference>
<evidence type="ECO:0000313" key="7">
    <source>
        <dbReference type="Proteomes" id="UP001057753"/>
    </source>
</evidence>
<keyword evidence="1" id="KW-0560">Oxidoreductase</keyword>
<keyword evidence="7" id="KW-1185">Reference proteome</keyword>
<dbReference type="Proteomes" id="UP001057753">
    <property type="component" value="Unassembled WGS sequence"/>
</dbReference>
<evidence type="ECO:0000313" key="6">
    <source>
        <dbReference type="EMBL" id="MCR6095340.1"/>
    </source>
</evidence>
<dbReference type="PANTHER" id="PTHR30524:SF0">
    <property type="entry name" value="ALTRONATE OXIDOREDUCTASE-RELATED"/>
    <property type="match status" value="1"/>
</dbReference>
<dbReference type="NCBIfam" id="NF002969">
    <property type="entry name" value="PRK03643.1"/>
    <property type="match status" value="1"/>
</dbReference>
<sequence>MKQLNKSLTMNDMSADVIHDHLPDLPEKAIQFGGGNFLRGFIDWLIHELNKQQLFNGKVAIVQSHVAGSEVIDRLKEQDYLYTVVLRGRQKGKVIDKKEIVSSISRTIHAIDEWAVLMEAAESPDLEVIFSNTTEAGITYSDEGYPGAGNVPESFPGKLTMFLHHRYESFANKTDCGLAIIPCELVEQNGDKLKELVLRKAEDWELPDAFKDWVGNNNSFCNTLVDRIVTGYPKDTVEEYEQALGYKDNLITVGEPYHMFAVDAPDHVKQILPFHRAGLNIKWGDVVPHRELKVRLLNAPHTMMFATGYLYGADTVLDVMEEEKLADYVQRSFNELLPTVNMTESVKKDFVEDIKERFLNPFNKHYLTDIGMNALFKYHSRILPSLLSFYDRYGRLPQTMVFSLAAIIAFYRPDHQKEGRWFGKRGDEMYSILENQDVLDMLTSLWGKIASKTLSLEELVEAVLKSEQIWGRDLTAVSELHEGVTYQLHSIREKGMKEAVTNLLNKETTV</sequence>
<dbReference type="InterPro" id="IPR013118">
    <property type="entry name" value="Mannitol_DH_C"/>
</dbReference>
<proteinExistence type="predicted"/>
<organism evidence="6 7">
    <name type="scientific">Salipaludibacillus agaradhaerens</name>
    <name type="common">Bacillus agaradhaerens</name>
    <dbReference type="NCBI Taxonomy" id="76935"/>
    <lineage>
        <taxon>Bacteria</taxon>
        <taxon>Bacillati</taxon>
        <taxon>Bacillota</taxon>
        <taxon>Bacilli</taxon>
        <taxon>Bacillales</taxon>
        <taxon>Bacillaceae</taxon>
    </lineage>
</organism>
<comment type="caution">
    <text evidence="6">The sequence shown here is derived from an EMBL/GenBank/DDBJ whole genome shotgun (WGS) entry which is preliminary data.</text>
</comment>
<dbReference type="Pfam" id="PF01232">
    <property type="entry name" value="Mannitol_dh"/>
    <property type="match status" value="1"/>
</dbReference>
<dbReference type="SUPFAM" id="SSF51735">
    <property type="entry name" value="NAD(P)-binding Rossmann-fold domains"/>
    <property type="match status" value="1"/>
</dbReference>
<dbReference type="Pfam" id="PF08125">
    <property type="entry name" value="Mannitol_dh_C"/>
    <property type="match status" value="1"/>
</dbReference>
<dbReference type="GO" id="GO:0019592">
    <property type="term" value="P:mannitol catabolic process"/>
    <property type="evidence" value="ECO:0007669"/>
    <property type="project" value="TreeGrafter"/>
</dbReference>
<dbReference type="GO" id="GO:0005829">
    <property type="term" value="C:cytosol"/>
    <property type="evidence" value="ECO:0007669"/>
    <property type="project" value="TreeGrafter"/>
</dbReference>
<dbReference type="InterPro" id="IPR008927">
    <property type="entry name" value="6-PGluconate_DH-like_C_sf"/>
</dbReference>
<comment type="catalytic activity">
    <reaction evidence="3">
        <text>D-mannitol 1-phosphate + NAD(+) = beta-D-fructose 6-phosphate + NADH + H(+)</text>
        <dbReference type="Rhea" id="RHEA:19661"/>
        <dbReference type="ChEBI" id="CHEBI:15378"/>
        <dbReference type="ChEBI" id="CHEBI:57540"/>
        <dbReference type="ChEBI" id="CHEBI:57634"/>
        <dbReference type="ChEBI" id="CHEBI:57945"/>
        <dbReference type="ChEBI" id="CHEBI:61381"/>
        <dbReference type="EC" id="1.1.1.17"/>
    </reaction>
</comment>
<evidence type="ECO:0000259" key="5">
    <source>
        <dbReference type="Pfam" id="PF08125"/>
    </source>
</evidence>
<evidence type="ECO:0000256" key="1">
    <source>
        <dbReference type="ARBA" id="ARBA00023002"/>
    </source>
</evidence>
<dbReference type="InterPro" id="IPR036291">
    <property type="entry name" value="NAD(P)-bd_dom_sf"/>
</dbReference>
<dbReference type="Gene3D" id="3.40.50.720">
    <property type="entry name" value="NAD(P)-binding Rossmann-like Domain"/>
    <property type="match status" value="1"/>
</dbReference>
<dbReference type="Gene3D" id="1.10.1040.10">
    <property type="entry name" value="N-(1-d-carboxylethyl)-l-norvaline Dehydrogenase, domain 2"/>
    <property type="match status" value="1"/>
</dbReference>
<gene>
    <name evidence="6" type="ORF">HXA33_02180</name>
</gene>
<feature type="domain" description="Mannitol dehydrogenase C-terminal" evidence="5">
    <location>
        <begin position="285"/>
        <end position="491"/>
    </location>
</feature>
<accession>A0A9Q4FV25</accession>
<dbReference type="AlphaFoldDB" id="A0A9Q4FV25"/>
<evidence type="ECO:0000256" key="2">
    <source>
        <dbReference type="ARBA" id="ARBA00023027"/>
    </source>
</evidence>
<protein>
    <submittedName>
        <fullName evidence="6">Tagaturonate reductase</fullName>
    </submittedName>
</protein>
<name>A0A9Q4FV25_SALAG</name>
<dbReference type="RefSeq" id="WP_257820038.1">
    <property type="nucleotide sequence ID" value="NZ_JABXYM010000001.1"/>
</dbReference>
<feature type="domain" description="Mannitol dehydrogenase N-terminal" evidence="4">
    <location>
        <begin position="28"/>
        <end position="267"/>
    </location>
</feature>
<evidence type="ECO:0000259" key="4">
    <source>
        <dbReference type="Pfam" id="PF01232"/>
    </source>
</evidence>
<keyword evidence="2" id="KW-0520">NAD</keyword>
<reference evidence="6" key="1">
    <citation type="submission" date="2020-06" db="EMBL/GenBank/DDBJ databases">
        <title>Insight into the genomes of haloalkaliphilic bacilli from Kenyan soda lakes.</title>
        <authorList>
            <person name="Mwirichia R."/>
            <person name="Villamizar G.C."/>
            <person name="Poehlein A."/>
            <person name="Mugweru J."/>
            <person name="Kipnyargis A."/>
            <person name="Kiplimo D."/>
            <person name="Orwa P."/>
            <person name="Daniel R."/>
        </authorList>
    </citation>
    <scope>NUCLEOTIDE SEQUENCE</scope>
    <source>
        <strain evidence="6">B1096_S55</strain>
    </source>
</reference>
<dbReference type="SUPFAM" id="SSF48179">
    <property type="entry name" value="6-phosphogluconate dehydrogenase C-terminal domain-like"/>
    <property type="match status" value="1"/>
</dbReference>
<dbReference type="InterPro" id="IPR013328">
    <property type="entry name" value="6PGD_dom2"/>
</dbReference>
<dbReference type="GO" id="GO:0008926">
    <property type="term" value="F:mannitol-1-phosphate 5-dehydrogenase activity"/>
    <property type="evidence" value="ECO:0007669"/>
    <property type="project" value="UniProtKB-EC"/>
</dbReference>
<dbReference type="EMBL" id="JABXYM010000001">
    <property type="protein sequence ID" value="MCR6095340.1"/>
    <property type="molecule type" value="Genomic_DNA"/>
</dbReference>
<dbReference type="InterPro" id="IPR013131">
    <property type="entry name" value="Mannitol_DH_N"/>
</dbReference>